<reference evidence="1 2" key="1">
    <citation type="journal article" date="2013" name="BMC Genomics">
        <title>Genomics-driven discovery of the pneumocandin biosynthetic gene cluster in the fungus Glarea lozoyensis.</title>
        <authorList>
            <person name="Chen L."/>
            <person name="Yue Q."/>
            <person name="Zhang X."/>
            <person name="Xiang M."/>
            <person name="Wang C."/>
            <person name="Li S."/>
            <person name="Che Y."/>
            <person name="Ortiz-Lopez F.J."/>
            <person name="Bills G.F."/>
            <person name="Liu X."/>
            <person name="An Z."/>
        </authorList>
    </citation>
    <scope>NUCLEOTIDE SEQUENCE [LARGE SCALE GENOMIC DNA]</scope>
    <source>
        <strain evidence="2">ATCC 20868 / MF5171</strain>
    </source>
</reference>
<dbReference type="Proteomes" id="UP000016922">
    <property type="component" value="Unassembled WGS sequence"/>
</dbReference>
<sequence>MYTFAFLRGVLELFFVGFLISVSRANIIQKRLPAQLQAPTFYTYCCPVGGQSLDPGSKAADVNSNIDKIRSGNLTLEVEAKSCKDLVCTGDSSVQICTENNQKTPGNKDLVSAMVQAISVQCFGAPTDNCGQIFHETGINVILSKKKCGS</sequence>
<proteinExistence type="predicted"/>
<organism evidence="1 2">
    <name type="scientific">Glarea lozoyensis (strain ATCC 20868 / MF5171)</name>
    <dbReference type="NCBI Taxonomy" id="1116229"/>
    <lineage>
        <taxon>Eukaryota</taxon>
        <taxon>Fungi</taxon>
        <taxon>Dikarya</taxon>
        <taxon>Ascomycota</taxon>
        <taxon>Pezizomycotina</taxon>
        <taxon>Leotiomycetes</taxon>
        <taxon>Helotiales</taxon>
        <taxon>Helotiaceae</taxon>
        <taxon>Glarea</taxon>
    </lineage>
</organism>
<dbReference type="AlphaFoldDB" id="S3D1M0"/>
<dbReference type="HOGENOM" id="CLU_1740681_0_0_1"/>
<accession>S3D1M0</accession>
<dbReference type="RefSeq" id="XP_008080454.1">
    <property type="nucleotide sequence ID" value="XM_008082263.1"/>
</dbReference>
<name>S3D1M0_GLAL2</name>
<keyword evidence="2" id="KW-1185">Reference proteome</keyword>
<protein>
    <submittedName>
        <fullName evidence="1">Uncharacterized protein</fullName>
    </submittedName>
</protein>
<evidence type="ECO:0000313" key="1">
    <source>
        <dbReference type="EMBL" id="EPE32442.1"/>
    </source>
</evidence>
<evidence type="ECO:0000313" key="2">
    <source>
        <dbReference type="Proteomes" id="UP000016922"/>
    </source>
</evidence>
<dbReference type="GeneID" id="19466628"/>
<dbReference type="KEGG" id="glz:GLAREA_07575"/>
<gene>
    <name evidence="1" type="ORF">GLAREA_07575</name>
</gene>
<dbReference type="EMBL" id="KE145359">
    <property type="protein sequence ID" value="EPE32442.1"/>
    <property type="molecule type" value="Genomic_DNA"/>
</dbReference>